<evidence type="ECO:0000313" key="2">
    <source>
        <dbReference type="Proteomes" id="UP001372834"/>
    </source>
</evidence>
<evidence type="ECO:0000313" key="1">
    <source>
        <dbReference type="EMBL" id="KAK6645289.1"/>
    </source>
</evidence>
<sequence length="135" mass="15513">MRERRTEDENTAKRKLNENGITRNRTVRMEKQEMKIDVDVEKKTREIIKFSKSAESKIQRNCASMENVVNSINNNFTVPSTSLSIVGTWRREYVNFLFLLDIAQLVSVLGVKKIQVKKTSNSGVDLVPVLKPTQN</sequence>
<organism evidence="1 2">
    <name type="scientific">Polyplax serrata</name>
    <name type="common">Common mouse louse</name>
    <dbReference type="NCBI Taxonomy" id="468196"/>
    <lineage>
        <taxon>Eukaryota</taxon>
        <taxon>Metazoa</taxon>
        <taxon>Ecdysozoa</taxon>
        <taxon>Arthropoda</taxon>
        <taxon>Hexapoda</taxon>
        <taxon>Insecta</taxon>
        <taxon>Pterygota</taxon>
        <taxon>Neoptera</taxon>
        <taxon>Paraneoptera</taxon>
        <taxon>Psocodea</taxon>
        <taxon>Troctomorpha</taxon>
        <taxon>Phthiraptera</taxon>
        <taxon>Anoplura</taxon>
        <taxon>Polyplacidae</taxon>
        <taxon>Polyplax</taxon>
    </lineage>
</organism>
<dbReference type="AlphaFoldDB" id="A0AAN8SFM1"/>
<dbReference type="Proteomes" id="UP001372834">
    <property type="component" value="Unassembled WGS sequence"/>
</dbReference>
<protein>
    <submittedName>
        <fullName evidence="1">Uncharacterized protein</fullName>
    </submittedName>
</protein>
<reference evidence="1 2" key="1">
    <citation type="submission" date="2023-10" db="EMBL/GenBank/DDBJ databases">
        <title>Genomes of two closely related lineages of the louse Polyplax serrata with different host specificities.</title>
        <authorList>
            <person name="Martinu J."/>
            <person name="Tarabai H."/>
            <person name="Stefka J."/>
            <person name="Hypsa V."/>
        </authorList>
    </citation>
    <scope>NUCLEOTIDE SEQUENCE [LARGE SCALE GENOMIC DNA]</scope>
    <source>
        <strain evidence="1">HR10_N</strain>
    </source>
</reference>
<comment type="caution">
    <text evidence="1">The sequence shown here is derived from an EMBL/GenBank/DDBJ whole genome shotgun (WGS) entry which is preliminary data.</text>
</comment>
<name>A0AAN8SFM1_POLSC</name>
<accession>A0AAN8SFM1</accession>
<proteinExistence type="predicted"/>
<dbReference type="EMBL" id="JAWJWE010000001">
    <property type="protein sequence ID" value="KAK6645289.1"/>
    <property type="molecule type" value="Genomic_DNA"/>
</dbReference>
<gene>
    <name evidence="1" type="ORF">RUM43_001565</name>
</gene>